<keyword evidence="5 9" id="KW-0732">Signal</keyword>
<keyword evidence="7" id="KW-0325">Glycoprotein</keyword>
<name>A0AAW0FLA8_9APHY</name>
<evidence type="ECO:0000256" key="9">
    <source>
        <dbReference type="SAM" id="SignalP"/>
    </source>
</evidence>
<evidence type="ECO:0000256" key="4">
    <source>
        <dbReference type="ARBA" id="ARBA00012670"/>
    </source>
</evidence>
<keyword evidence="8" id="KW-1133">Transmembrane helix</keyword>
<keyword evidence="8" id="KW-0472">Membrane</keyword>
<dbReference type="Gene3D" id="3.20.20.80">
    <property type="entry name" value="Glycosidases"/>
    <property type="match status" value="1"/>
</dbReference>
<evidence type="ECO:0000256" key="6">
    <source>
        <dbReference type="ARBA" id="ARBA00022801"/>
    </source>
</evidence>
<keyword evidence="6" id="KW-0378">Hydrolase</keyword>
<evidence type="ECO:0000256" key="3">
    <source>
        <dbReference type="ARBA" id="ARBA00007186"/>
    </source>
</evidence>
<comment type="pathway">
    <text evidence="2">Glycan metabolism; L-arabinan degradation.</text>
</comment>
<feature type="domain" description="Alpha-L-arabinofuranosidase C-terminal" evidence="10">
    <location>
        <begin position="463"/>
        <end position="666"/>
    </location>
</feature>
<dbReference type="InterPro" id="IPR055235">
    <property type="entry name" value="ASD1_cat"/>
</dbReference>
<dbReference type="AlphaFoldDB" id="A0AAW0FLA8"/>
<dbReference type="PANTHER" id="PTHR31776:SF0">
    <property type="entry name" value="ALPHA-L-ARABINOFURANOSIDASE 1"/>
    <property type="match status" value="1"/>
</dbReference>
<gene>
    <name evidence="11" type="ORF">QCA50_014802</name>
</gene>
<dbReference type="EC" id="3.2.1.55" evidence="4"/>
<evidence type="ECO:0000256" key="1">
    <source>
        <dbReference type="ARBA" id="ARBA00001462"/>
    </source>
</evidence>
<evidence type="ECO:0000256" key="7">
    <source>
        <dbReference type="ARBA" id="ARBA00023180"/>
    </source>
</evidence>
<comment type="catalytic activity">
    <reaction evidence="1">
        <text>Hydrolysis of terminal non-reducing alpha-L-arabinofuranoside residues in alpha-L-arabinosides.</text>
        <dbReference type="EC" id="3.2.1.55"/>
    </reaction>
</comment>
<evidence type="ECO:0000313" key="12">
    <source>
        <dbReference type="Proteomes" id="UP001385951"/>
    </source>
</evidence>
<protein>
    <recommendedName>
        <fullName evidence="4">non-reducing end alpha-L-arabinofuranosidase</fullName>
        <ecNumber evidence="4">3.2.1.55</ecNumber>
    </recommendedName>
</protein>
<dbReference type="InterPro" id="IPR051563">
    <property type="entry name" value="Glycosyl_Hydrolase_51"/>
</dbReference>
<feature type="chain" id="PRO_5043564403" description="non-reducing end alpha-L-arabinofuranosidase" evidence="9">
    <location>
        <begin position="26"/>
        <end position="675"/>
    </location>
</feature>
<dbReference type="EMBL" id="JASBNA010000037">
    <property type="protein sequence ID" value="KAK7682215.1"/>
    <property type="molecule type" value="Genomic_DNA"/>
</dbReference>
<dbReference type="SMART" id="SM00813">
    <property type="entry name" value="Alpha-L-AF_C"/>
    <property type="match status" value="1"/>
</dbReference>
<dbReference type="Pfam" id="PF22848">
    <property type="entry name" value="ASD1_dom"/>
    <property type="match status" value="1"/>
</dbReference>
<dbReference type="GO" id="GO:0046373">
    <property type="term" value="P:L-arabinose metabolic process"/>
    <property type="evidence" value="ECO:0007669"/>
    <property type="project" value="InterPro"/>
</dbReference>
<dbReference type="PANTHER" id="PTHR31776">
    <property type="entry name" value="ALPHA-L-ARABINOFURANOSIDASE 1"/>
    <property type="match status" value="1"/>
</dbReference>
<feature type="signal peptide" evidence="9">
    <location>
        <begin position="1"/>
        <end position="25"/>
    </location>
</feature>
<evidence type="ECO:0000256" key="2">
    <source>
        <dbReference type="ARBA" id="ARBA00004834"/>
    </source>
</evidence>
<comment type="similarity">
    <text evidence="3">Belongs to the glycosyl hydrolase 51 family.</text>
</comment>
<evidence type="ECO:0000256" key="8">
    <source>
        <dbReference type="SAM" id="Phobius"/>
    </source>
</evidence>
<dbReference type="InterPro" id="IPR017853">
    <property type="entry name" value="GH"/>
</dbReference>
<evidence type="ECO:0000256" key="5">
    <source>
        <dbReference type="ARBA" id="ARBA00022729"/>
    </source>
</evidence>
<feature type="transmembrane region" description="Helical" evidence="8">
    <location>
        <begin position="656"/>
        <end position="674"/>
    </location>
</feature>
<keyword evidence="8" id="KW-0812">Transmembrane</keyword>
<dbReference type="InterPro" id="IPR010720">
    <property type="entry name" value="Alpha-L-AF_C"/>
</dbReference>
<organism evidence="11 12">
    <name type="scientific">Cerrena zonata</name>
    <dbReference type="NCBI Taxonomy" id="2478898"/>
    <lineage>
        <taxon>Eukaryota</taxon>
        <taxon>Fungi</taxon>
        <taxon>Dikarya</taxon>
        <taxon>Basidiomycota</taxon>
        <taxon>Agaricomycotina</taxon>
        <taxon>Agaricomycetes</taxon>
        <taxon>Polyporales</taxon>
        <taxon>Cerrenaceae</taxon>
        <taxon>Cerrena</taxon>
    </lineage>
</organism>
<comment type="caution">
    <text evidence="11">The sequence shown here is derived from an EMBL/GenBank/DDBJ whole genome shotgun (WGS) entry which is preliminary data.</text>
</comment>
<sequence>MKSHVNLLCSLFLLWLTALAPNANAVHFDIDATKGNETIFAISSFIENNVNRADDGGLYAELVQNRAFQEDTSYLTIPGWKKVGSASLYQDPDMPLEALKRSLEIYIPANESHVMGERAGISNTGWFGIPIRAQPYNASFFAKVDRYSHLTGMIDISLVSLTANKTYAHASFPTADLSTDWKQFTTTLHPTEDAPDSNNVLSLTMEVTADHDQYAWFNLISLFPPTYKNRTNGLRKDLAEALHDLRPKHIRIPGGSNLQGGDISSRFNWTLSLGPLEKRPGRVGYWVGYQTEGLGLKELLDMCEDFSATPILGVYDGYAADDESVPNTHQLDKYIQSAVDELHLVLGDSQTNQWGQLRAELGHPEPYKLEYVEIGNEDFTSTTYGYRWQRFYDALKAAYPNVNYIASSSIDRVNLPAVDVHDFSGPDFFYSLFDRYDNWPRNGTIIWELENGVINTNSLEPFNTPETRLPTPTLQGSIAEAVFLIGMQRNGDLVAGSSYAPYLANNYSSQWTPNLINFNITHVALSTSYYVQRMVSHARAEKTHPVTSDTTFGPLYWVASSTNDSSVFYLQIANIEQASVPVTGTIKVGDSDEGDDILPLMNLTRRVNGGKGLQAGSTILTAGPWQGYNVTNDLDHLDAVVPVTKEITAALEGSQIVFNFTVLGWSFGVYIFVLY</sequence>
<dbReference type="Proteomes" id="UP001385951">
    <property type="component" value="Unassembled WGS sequence"/>
</dbReference>
<evidence type="ECO:0000313" key="11">
    <source>
        <dbReference type="EMBL" id="KAK7682215.1"/>
    </source>
</evidence>
<dbReference type="Pfam" id="PF06964">
    <property type="entry name" value="Alpha-L-AF_C"/>
    <property type="match status" value="1"/>
</dbReference>
<accession>A0AAW0FLA8</accession>
<keyword evidence="12" id="KW-1185">Reference proteome</keyword>
<evidence type="ECO:0000259" key="10">
    <source>
        <dbReference type="SMART" id="SM00813"/>
    </source>
</evidence>
<reference evidence="11 12" key="1">
    <citation type="submission" date="2022-09" db="EMBL/GenBank/DDBJ databases">
        <authorList>
            <person name="Palmer J.M."/>
        </authorList>
    </citation>
    <scope>NUCLEOTIDE SEQUENCE [LARGE SCALE GENOMIC DNA]</scope>
    <source>
        <strain evidence="11 12">DSM 7382</strain>
    </source>
</reference>
<dbReference type="SUPFAM" id="SSF51445">
    <property type="entry name" value="(Trans)glycosidases"/>
    <property type="match status" value="1"/>
</dbReference>
<proteinExistence type="inferred from homology"/>
<dbReference type="GO" id="GO:0046556">
    <property type="term" value="F:alpha-L-arabinofuranosidase activity"/>
    <property type="evidence" value="ECO:0007669"/>
    <property type="project" value="UniProtKB-EC"/>
</dbReference>